<dbReference type="eggNOG" id="COG1073">
    <property type="taxonomic scope" value="Bacteria"/>
</dbReference>
<dbReference type="Gene3D" id="3.40.50.1820">
    <property type="entry name" value="alpha/beta hydrolase"/>
    <property type="match status" value="1"/>
</dbReference>
<name>F7ZZP5_CELGA</name>
<reference evidence="4" key="1">
    <citation type="submission" date="2011-04" db="EMBL/GenBank/DDBJ databases">
        <title>Complete sequence of Cellvibrio gilvus ATCC 13127.</title>
        <authorList>
            <person name="Lucas S."/>
            <person name="Han J."/>
            <person name="Lapidus A."/>
            <person name="Cheng J.-F."/>
            <person name="Goodwin L."/>
            <person name="Pitluck S."/>
            <person name="Peters L."/>
            <person name="Munk A."/>
            <person name="Detter J.C."/>
            <person name="Han C."/>
            <person name="Tapia R."/>
            <person name="Land M."/>
            <person name="Hauser L."/>
            <person name="Kyrpides N."/>
            <person name="Ivanova N."/>
            <person name="Ovchinnikova G."/>
            <person name="Pagani I."/>
            <person name="Mead D."/>
            <person name="Brumm P."/>
            <person name="Woyke T."/>
        </authorList>
    </citation>
    <scope>NUCLEOTIDE SEQUENCE [LARGE SCALE GENOMIC DNA]</scope>
    <source>
        <strain evidence="4">ATCC 13127 / NRRL B-14078</strain>
    </source>
</reference>
<dbReference type="KEGG" id="cga:Celgi_2037"/>
<dbReference type="OrthoDB" id="6646510at2"/>
<feature type="signal peptide" evidence="2">
    <location>
        <begin position="1"/>
        <end position="28"/>
    </location>
</feature>
<keyword evidence="2" id="KW-0732">Signal</keyword>
<evidence type="ECO:0000256" key="2">
    <source>
        <dbReference type="SAM" id="SignalP"/>
    </source>
</evidence>
<sequence length="916" mass="95536" precursor="true">MRAWTGRTALVAVLAGGLAWGAAWPASAQDDPAGTSTSGTGDVAAAVTSPGDVRVATDDEGSTISWSPRDLRAYGDARVEFRTQDGLLGVPTSVGAAYVLRVPGRTDVARADVQVTLGGRVLAGPGTGAEAPAATSPRVPPVTALLPQDPGRAGTYATTTWSYRLPSIRLDGLPAKVEMVGQVVAPVGATGRRPVVLFLHGRHTTCYAPGGEELSIDWPCPPALRPIPSHRGYTQTQKLLASQGYVTVSVAANGINGQDGDLLDAGADARAKLVRAHLDVLADWDAGTGAGPAKRTTLKDRLALRKVMTVGHSRGGEGVQRAAIQAQASDRFRIVGQVLVAPTDFGQQVAVGVPTTTLLPYCDGDVSDLQGQMYVDQASRATAGDRATRSAVLVMGANHNYFNSEWTPGVAAAPAWDDWYEPSDKVCGTSAPQRLTAAQQRSVGATYVAAAARTYLTTSTSALPLLDGTPVRAASAGPAVVLSHAVGGRRTALVVPGEVGKVTASGDMTSTLCLGTGGTAANRCGRDHGSPHWSPQAQSWLSEDVQLYRLRWTSAGATARIGVADADLTSRRYLDLRLIAPPQQGTPRVEVVFRDDAGRRLASAPVRQAGVLPLTMAGHLWAQNVRVPFPAGLDRSAIASVTLRALSPRGTVYLLDASAASSGLATSTASVRTVARLDVPESTVLRATTDGTQTGYVVIPVAGTRTESSRVQVVVIDQSGRSALPEVREVVIRPGQDSVRIPIRFSGDDGYADPDSPFLGYQLAVRAERNAVVDSYAGAVRTLSRTPRPELSVDDAAAAAVPGENLSWRLRLTEPSAQEIYLQVRATAPGGGELTLGDLPTGWLTSVGVVGRPEATLSEAGLELMVTIPPYATSALLEIPVRRDVSFSGTRAVALQVVTEPFEPGSIPLTGTVTAP</sequence>
<dbReference type="AlphaFoldDB" id="F7ZZP5"/>
<dbReference type="InterPro" id="IPR029058">
    <property type="entry name" value="AB_hydrolase_fold"/>
</dbReference>
<evidence type="ECO:0000313" key="4">
    <source>
        <dbReference type="Proteomes" id="UP000000485"/>
    </source>
</evidence>
<dbReference type="EMBL" id="CP002665">
    <property type="protein sequence ID" value="AEI12538.1"/>
    <property type="molecule type" value="Genomic_DNA"/>
</dbReference>
<gene>
    <name evidence="3" type="ordered locus">Celgi_2037</name>
</gene>
<evidence type="ECO:0000256" key="1">
    <source>
        <dbReference type="SAM" id="MobiDB-lite"/>
    </source>
</evidence>
<accession>F7ZZP5</accession>
<feature type="chain" id="PRO_5003373538" evidence="2">
    <location>
        <begin position="29"/>
        <end position="916"/>
    </location>
</feature>
<feature type="region of interest" description="Disordered" evidence="1">
    <location>
        <begin position="26"/>
        <end position="45"/>
    </location>
</feature>
<evidence type="ECO:0000313" key="3">
    <source>
        <dbReference type="EMBL" id="AEI12538.1"/>
    </source>
</evidence>
<dbReference type="Proteomes" id="UP000000485">
    <property type="component" value="Chromosome"/>
</dbReference>
<dbReference type="SUPFAM" id="SSF53474">
    <property type="entry name" value="alpha/beta-Hydrolases"/>
    <property type="match status" value="1"/>
</dbReference>
<dbReference type="STRING" id="593907.Celgi_2037"/>
<protein>
    <submittedName>
        <fullName evidence="3">Secreted protein</fullName>
    </submittedName>
</protein>
<organism evidence="3 4">
    <name type="scientific">Cellulomonas gilvus (strain ATCC 13127 / NRRL B-14078)</name>
    <name type="common">Cellvibrio gilvus</name>
    <dbReference type="NCBI Taxonomy" id="593907"/>
    <lineage>
        <taxon>Bacteria</taxon>
        <taxon>Bacillati</taxon>
        <taxon>Actinomycetota</taxon>
        <taxon>Actinomycetes</taxon>
        <taxon>Micrococcales</taxon>
        <taxon>Cellulomonadaceae</taxon>
        <taxon>Cellulomonas</taxon>
    </lineage>
</organism>
<proteinExistence type="predicted"/>
<dbReference type="RefSeq" id="WP_013884056.1">
    <property type="nucleotide sequence ID" value="NC_015671.1"/>
</dbReference>
<keyword evidence="4" id="KW-1185">Reference proteome</keyword>
<dbReference type="HOGENOM" id="CLU_014554_0_0_11"/>